<gene>
    <name evidence="1" type="ORF">ACFQV2_10575</name>
</gene>
<keyword evidence="2" id="KW-1185">Reference proteome</keyword>
<name>A0ABW2TJJ5_9PSEU</name>
<dbReference type="Proteomes" id="UP001596512">
    <property type="component" value="Unassembled WGS sequence"/>
</dbReference>
<dbReference type="EMBL" id="JBHTEY010000004">
    <property type="protein sequence ID" value="MFC7613927.1"/>
    <property type="molecule type" value="Genomic_DNA"/>
</dbReference>
<comment type="caution">
    <text evidence="1">The sequence shown here is derived from an EMBL/GenBank/DDBJ whole genome shotgun (WGS) entry which is preliminary data.</text>
</comment>
<accession>A0ABW2TJJ5</accession>
<proteinExistence type="predicted"/>
<evidence type="ECO:0000313" key="1">
    <source>
        <dbReference type="EMBL" id="MFC7613927.1"/>
    </source>
</evidence>
<sequence>MFQWAERGRASRLAHRPVSPPADPELAALLGRLRAAARAGGAGQLALERRIRDLYRVRGHRAARPVGRPATPAELREPLGERALVEFVRVNGDLLSVTLVDGKLSLRHIGPTGEVADLVERMGFALHRLARPHRAPAAAELLLADAAARLDALLLTGVPDRPLVVVPTGALHGAAWSLLPSCAGRPVTVAPSATLWLAATGVETSGDVAVAAGPGLSRAEAEARAVAAIHGADPLLGERATAPR</sequence>
<protein>
    <submittedName>
        <fullName evidence="1">Uncharacterized protein</fullName>
    </submittedName>
</protein>
<organism evidence="1 2">
    <name type="scientific">Actinokineospora soli</name>
    <dbReference type="NCBI Taxonomy" id="1048753"/>
    <lineage>
        <taxon>Bacteria</taxon>
        <taxon>Bacillati</taxon>
        <taxon>Actinomycetota</taxon>
        <taxon>Actinomycetes</taxon>
        <taxon>Pseudonocardiales</taxon>
        <taxon>Pseudonocardiaceae</taxon>
        <taxon>Actinokineospora</taxon>
    </lineage>
</organism>
<reference evidence="2" key="1">
    <citation type="journal article" date="2019" name="Int. J. Syst. Evol. Microbiol.">
        <title>The Global Catalogue of Microorganisms (GCM) 10K type strain sequencing project: providing services to taxonomists for standard genome sequencing and annotation.</title>
        <authorList>
            <consortium name="The Broad Institute Genomics Platform"/>
            <consortium name="The Broad Institute Genome Sequencing Center for Infectious Disease"/>
            <person name="Wu L."/>
            <person name="Ma J."/>
        </authorList>
    </citation>
    <scope>NUCLEOTIDE SEQUENCE [LARGE SCALE GENOMIC DNA]</scope>
    <source>
        <strain evidence="2">JCM 17695</strain>
    </source>
</reference>
<evidence type="ECO:0000313" key="2">
    <source>
        <dbReference type="Proteomes" id="UP001596512"/>
    </source>
</evidence>